<geneLocation type="plasmid" evidence="5 9">
    <name>pHME505</name>
</geneLocation>
<dbReference type="Proteomes" id="UP000006469">
    <property type="component" value="Plasmid pHM500"/>
</dbReference>
<dbReference type="KEGG" id="hme:HFX_6125"/>
<name>I3RAJ0_HALMT</name>
<dbReference type="Pfam" id="PF03551">
    <property type="entry name" value="PadR"/>
    <property type="match status" value="1"/>
</dbReference>
<evidence type="ECO:0000313" key="5">
    <source>
        <dbReference type="EMBL" id="QCQ77044.1"/>
    </source>
</evidence>
<reference evidence="4 7" key="3">
    <citation type="journal article" date="2014" name="PLoS Genet.">
        <title>Phylogenetically driven sequencing of extremely halophilic archaea reveals strategies for static and dynamic osmo-response.</title>
        <authorList>
            <person name="Becker E.A."/>
            <person name="Seitzer P.M."/>
            <person name="Tritt A."/>
            <person name="Larsen D."/>
            <person name="Krusor M."/>
            <person name="Yao A.I."/>
            <person name="Wu D."/>
            <person name="Madern D."/>
            <person name="Eisen J.A."/>
            <person name="Darling A.E."/>
            <person name="Facciotti M.T."/>
        </authorList>
    </citation>
    <scope>NUCLEOTIDE SEQUENCE [LARGE SCALE GENOMIC DNA]</scope>
    <source>
        <strain evidence="4">ATCC 33500</strain>
        <strain evidence="7">ATCC 33500 / DSM 1411 / JCM 8866 / NBRC 14739 / NCIMB 2177 / R-4</strain>
    </source>
</reference>
<evidence type="ECO:0000259" key="1">
    <source>
        <dbReference type="Pfam" id="PF03551"/>
    </source>
</evidence>
<reference evidence="2 6" key="2">
    <citation type="journal article" date="2012" name="J. Bacteriol.">
        <title>Complete genome sequence of the metabolically versatile halophilic archaeon Haloferax mediterranei, a poly(3-hydroxybutyrate-co-3-hydroxyvalerate) producer.</title>
        <authorList>
            <person name="Han J."/>
            <person name="Zhang F."/>
            <person name="Hou J."/>
            <person name="Liu X."/>
            <person name="Li M."/>
            <person name="Liu H."/>
            <person name="Cai L."/>
            <person name="Zhang B."/>
            <person name="Chen Y."/>
            <person name="Zhou J."/>
            <person name="Hu S."/>
            <person name="Xiang H."/>
        </authorList>
    </citation>
    <scope>NUCLEOTIDE SEQUENCE [LARGE SCALE GENOMIC DNA]</scope>
    <source>
        <strain evidence="6">ATCC 33500 / DSM 1411 / JCM 8866 / NBRC 14739 / NCIMB 2177 / R-4</strain>
        <strain evidence="2">CGMCC 1.2087</strain>
        <plasmid evidence="6">pHM500</plasmid>
    </source>
</reference>
<dbReference type="EMBL" id="CP007554">
    <property type="protein sequence ID" value="AHZ24649.1"/>
    <property type="molecule type" value="Genomic_DNA"/>
</dbReference>
<reference evidence="2" key="1">
    <citation type="journal article" date="2012" name="Appl. Environ. Microbiol.">
        <title>Identification of the haloarchaeal phasin (PhaP) that functions in polyhydroxyalkanoate accumulation and granule formation in Haloferax mediterranei.</title>
        <authorList>
            <person name="Cai S."/>
            <person name="Cai L."/>
            <person name="Liu H."/>
            <person name="Liu X."/>
            <person name="Han J."/>
            <person name="Zhou J."/>
            <person name="Xiang H."/>
        </authorList>
    </citation>
    <scope>NUCLEOTIDE SEQUENCE</scope>
    <source>
        <strain evidence="2">CGMCC 1.2087</strain>
    </source>
</reference>
<evidence type="ECO:0000313" key="8">
    <source>
        <dbReference type="Proteomes" id="UP000027075"/>
    </source>
</evidence>
<keyword evidence="7" id="KW-1185">Reference proteome</keyword>
<dbReference type="Proteomes" id="UP000299011">
    <property type="component" value="Plasmid pHME505"/>
</dbReference>
<dbReference type="Gene3D" id="1.10.10.10">
    <property type="entry name" value="Winged helix-like DNA-binding domain superfamily/Winged helix DNA-binding domain"/>
    <property type="match status" value="1"/>
</dbReference>
<dbReference type="EMBL" id="CP001871">
    <property type="protein sequence ID" value="AFK21250.1"/>
    <property type="molecule type" value="Genomic_DNA"/>
</dbReference>
<dbReference type="Proteomes" id="UP000011603">
    <property type="component" value="Unassembled WGS sequence"/>
</dbReference>
<evidence type="ECO:0000313" key="3">
    <source>
        <dbReference type="EMBL" id="AHZ24649.1"/>
    </source>
</evidence>
<dbReference type="RefSeq" id="WP_004060998.1">
    <property type="nucleotide sequence ID" value="NC_017944.1"/>
</dbReference>
<reference evidence="5 9" key="6">
    <citation type="submission" date="2019-04" db="EMBL/GenBank/DDBJ databases">
        <title>Methylomes of two halophilic Archaea, Haloarcula marismortui and Haloferax mediterranei.</title>
        <authorList>
            <person name="DasSarma S."/>
            <person name="DasSarma P."/>
            <person name="DasSarma S."/>
            <person name="Fomenkov A."/>
            <person name="Vincze T."/>
            <person name="Anton B.P."/>
            <person name="Roberts R.J."/>
        </authorList>
    </citation>
    <scope>NUCLEOTIDE SEQUENCE [LARGE SCALE GENOMIC DNA]</scope>
    <source>
        <strain evidence="5">ATCC 33500</strain>
        <strain evidence="9">ATCC 33500 / DSM 1411 / JCM 8866 / NBRC 14739 / NCIMB 2177 / R-4</strain>
        <plasmid evidence="5 9">pHME505</plasmid>
    </source>
</reference>
<reference evidence="3 8" key="4">
    <citation type="submission" date="2014-04" db="EMBL/GenBank/DDBJ databases">
        <title>Transcriptional profiles of Haloferax mediterranei on the basis of nitrogen availability.</title>
        <authorList>
            <person name="Bautista V."/>
        </authorList>
    </citation>
    <scope>NUCLEOTIDE SEQUENCE [LARGE SCALE GENOMIC DNA]</scope>
    <source>
        <strain evidence="3">ATCC 33500</strain>
        <strain evidence="8">ATCC 33500 / DSM 1411 / JCM 8866 / NBRC 14739 / NCIMB 2177 / R-4</strain>
        <plasmid evidence="3">HMPLAS1</plasmid>
        <plasmid evidence="8">Plasmid HMPLAS1</plasmid>
    </source>
</reference>
<evidence type="ECO:0000313" key="4">
    <source>
        <dbReference type="EMBL" id="ELZ97420.1"/>
    </source>
</evidence>
<dbReference type="SUPFAM" id="SSF46785">
    <property type="entry name" value="Winged helix' DNA-binding domain"/>
    <property type="match status" value="1"/>
</dbReference>
<accession>I3RAJ0</accession>
<organism evidence="2 6">
    <name type="scientific">Haloferax mediterranei (strain ATCC 33500 / DSM 1411 / JCM 8866 / NBRC 14739 / NCIMB 2177 / R-4)</name>
    <name type="common">Halobacterium mediterranei</name>
    <dbReference type="NCBI Taxonomy" id="523841"/>
    <lineage>
        <taxon>Archaea</taxon>
        <taxon>Methanobacteriati</taxon>
        <taxon>Methanobacteriota</taxon>
        <taxon>Stenosarchaea group</taxon>
        <taxon>Halobacteria</taxon>
        <taxon>Halobacteriales</taxon>
        <taxon>Haloferacaceae</taxon>
        <taxon>Haloferax</taxon>
    </lineage>
</organism>
<dbReference type="EMBL" id="CP039140">
    <property type="protein sequence ID" value="QCQ77044.1"/>
    <property type="molecule type" value="Genomic_DNA"/>
</dbReference>
<evidence type="ECO:0000313" key="9">
    <source>
        <dbReference type="Proteomes" id="UP000299011"/>
    </source>
</evidence>
<sequence length="95" mass="10851">MDVHELTAIQRDLLFVISGMSGSSGQAIKSELRETQGRNLLAGRVYSNLDELVEQGLVDKGSKNGRTNEYVLTEKGEKAIRNRRRWERRYVKQTV</sequence>
<evidence type="ECO:0000313" key="7">
    <source>
        <dbReference type="Proteomes" id="UP000011603"/>
    </source>
</evidence>
<keyword evidence="2" id="KW-0614">Plasmid</keyword>
<geneLocation type="plasmid" evidence="3 8">
    <name>HMPLAS1</name>
</geneLocation>
<feature type="domain" description="Transcription regulator PadR N-terminal" evidence="1">
    <location>
        <begin position="21"/>
        <end position="81"/>
    </location>
</feature>
<protein>
    <submittedName>
        <fullName evidence="3 5">Transcriptional regulator</fullName>
    </submittedName>
    <submittedName>
        <fullName evidence="2">Transcription regulator</fullName>
    </submittedName>
</protein>
<proteinExistence type="predicted"/>
<dbReference type="AlphaFoldDB" id="I3RAJ0"/>
<gene>
    <name evidence="2" type="primary">padR</name>
    <name evidence="2" type="ordered locus">HFX_6125</name>
    <name evidence="3" type="ORF">BM92_17305</name>
    <name evidence="4" type="ORF">C439_18898</name>
    <name evidence="5" type="ORF">E6P09_17215</name>
</gene>
<dbReference type="InterPro" id="IPR036388">
    <property type="entry name" value="WH-like_DNA-bd_sf"/>
</dbReference>
<dbReference type="Proteomes" id="UP000027075">
    <property type="component" value="Plasmid HMPLAS1"/>
</dbReference>
<dbReference type="PATRIC" id="fig|523841.21.peg.3794"/>
<dbReference type="EMBL" id="AOLO01000015">
    <property type="protein sequence ID" value="ELZ97420.1"/>
    <property type="molecule type" value="Genomic_DNA"/>
</dbReference>
<evidence type="ECO:0000313" key="2">
    <source>
        <dbReference type="EMBL" id="AFK21250.1"/>
    </source>
</evidence>
<reference evidence="2" key="5">
    <citation type="submission" date="2014-05" db="EMBL/GenBank/DDBJ databases">
        <authorList>
            <person name="Wang L."/>
            <person name="Yang H."/>
            <person name="Xiang H."/>
        </authorList>
    </citation>
    <scope>NUCLEOTIDE SEQUENCE</scope>
    <source>
        <strain evidence="2">CGMCC 1.2087</strain>
        <plasmid evidence="2">pHM500</plasmid>
    </source>
</reference>
<dbReference type="HOGENOM" id="CLU_151709_0_0_2"/>
<evidence type="ECO:0000313" key="6">
    <source>
        <dbReference type="Proteomes" id="UP000006469"/>
    </source>
</evidence>
<dbReference type="InterPro" id="IPR036390">
    <property type="entry name" value="WH_DNA-bd_sf"/>
</dbReference>
<dbReference type="InterPro" id="IPR005149">
    <property type="entry name" value="Tscrpt_reg_PadR_N"/>
</dbReference>
<geneLocation type="plasmid" evidence="2 6">
    <name>pHM500</name>
</geneLocation>
<dbReference type="OrthoDB" id="254610at2157"/>
<dbReference type="GeneID" id="40158194"/>